<name>A0AAE3H998_9EURY</name>
<comment type="caution">
    <text evidence="1">The sequence shown here is derived from an EMBL/GenBank/DDBJ whole genome shotgun (WGS) entry which is preliminary data.</text>
</comment>
<evidence type="ECO:0000313" key="1">
    <source>
        <dbReference type="EMBL" id="MCQ6962080.1"/>
    </source>
</evidence>
<organism evidence="1 2">
    <name type="scientific">Methanolobus chelungpuianus</name>
    <dbReference type="NCBI Taxonomy" id="502115"/>
    <lineage>
        <taxon>Archaea</taxon>
        <taxon>Methanobacteriati</taxon>
        <taxon>Methanobacteriota</taxon>
        <taxon>Stenosarchaea group</taxon>
        <taxon>Methanomicrobia</taxon>
        <taxon>Methanosarcinales</taxon>
        <taxon>Methanosarcinaceae</taxon>
        <taxon>Methanolobus</taxon>
    </lineage>
</organism>
<dbReference type="Proteomes" id="UP001206983">
    <property type="component" value="Unassembled WGS sequence"/>
</dbReference>
<dbReference type="Pfam" id="PF10967">
    <property type="entry name" value="DUF2769"/>
    <property type="match status" value="1"/>
</dbReference>
<gene>
    <name evidence="1" type="ORF">PV02_02690</name>
</gene>
<accession>A0AAE3H998</accession>
<proteinExistence type="predicted"/>
<keyword evidence="2" id="KW-1185">Reference proteome</keyword>
<dbReference type="RefSeq" id="WP_256621834.1">
    <property type="nucleotide sequence ID" value="NZ_JTEO01000002.1"/>
</dbReference>
<protein>
    <recommendedName>
        <fullName evidence="3">DUF2769 domain-containing protein</fullName>
    </recommendedName>
</protein>
<evidence type="ECO:0008006" key="3">
    <source>
        <dbReference type="Google" id="ProtNLM"/>
    </source>
</evidence>
<sequence length="73" mass="8015">MSENRGKYFGVCTSYHHSKGCNCPRCPSYPEKGVFMFCAKGSSAKAKQKAGCLCADCEVHGKFGFKGDYFCQP</sequence>
<dbReference type="AlphaFoldDB" id="A0AAE3H998"/>
<dbReference type="EMBL" id="JTEO01000002">
    <property type="protein sequence ID" value="MCQ6962080.1"/>
    <property type="molecule type" value="Genomic_DNA"/>
</dbReference>
<dbReference type="InterPro" id="IPR020075">
    <property type="entry name" value="Uncharacterised_AF2234"/>
</dbReference>
<evidence type="ECO:0000313" key="2">
    <source>
        <dbReference type="Proteomes" id="UP001206983"/>
    </source>
</evidence>
<reference evidence="1 2" key="1">
    <citation type="journal article" date="2011" name="Appl. Environ. Microbiol.">
        <title>Methanogenic archaea isolated from Taiwan's Chelungpu fault.</title>
        <authorList>
            <person name="Wu S.Y."/>
            <person name="Lai M.C."/>
        </authorList>
    </citation>
    <scope>NUCLEOTIDE SEQUENCE [LARGE SCALE GENOMIC DNA]</scope>
    <source>
        <strain evidence="1 2">St545Mb</strain>
    </source>
</reference>